<dbReference type="InterPro" id="IPR036104">
    <property type="entry name" value="BFN_sf"/>
</dbReference>
<evidence type="ECO:0000259" key="1">
    <source>
        <dbReference type="PROSITE" id="PS51658"/>
    </source>
</evidence>
<sequence>MEELHLVTLVVHRVTREPLAVLADADEDRCLVVAVRRPQAEVMATGPHPTRDDDARLTQDLVADVAAALGRFLTGAEITDLVDERFRAVLRLDDGTTVPVRPSDALAVAVRDALPISVADHVMAEAGQSWRELQGEQPHPQSVEVDEMRAFLDQVTPDDFRPESGEG</sequence>
<proteinExistence type="predicted"/>
<feature type="domain" description="BFN" evidence="1">
    <location>
        <begin position="1"/>
        <end position="130"/>
    </location>
</feature>
<dbReference type="Pfam" id="PF02577">
    <property type="entry name" value="BFN_dom"/>
    <property type="match status" value="1"/>
</dbReference>
<comment type="caution">
    <text evidence="2">The sequence shown here is derived from an EMBL/GenBank/DDBJ whole genome shotgun (WGS) entry which is preliminary data.</text>
</comment>
<name>A0ABU8MRQ1_9PSEU</name>
<keyword evidence="3" id="KW-1185">Reference proteome</keyword>
<dbReference type="EMBL" id="JBBEGN010000009">
    <property type="protein sequence ID" value="MEJ2869891.1"/>
    <property type="molecule type" value="Genomic_DNA"/>
</dbReference>
<accession>A0ABU8MRQ1</accession>
<evidence type="ECO:0000313" key="2">
    <source>
        <dbReference type="EMBL" id="MEJ2869891.1"/>
    </source>
</evidence>
<protein>
    <submittedName>
        <fullName evidence="2">Bifunctional nuclease domain-containing protein</fullName>
    </submittedName>
</protein>
<evidence type="ECO:0000313" key="3">
    <source>
        <dbReference type="Proteomes" id="UP001385809"/>
    </source>
</evidence>
<dbReference type="Gene3D" id="3.10.690.10">
    <property type="entry name" value="Bifunctional nuclease domain"/>
    <property type="match status" value="1"/>
</dbReference>
<dbReference type="InterPro" id="IPR003729">
    <property type="entry name" value="Bi_nuclease_dom"/>
</dbReference>
<gene>
    <name evidence="2" type="ORF">WCD74_19135</name>
</gene>
<reference evidence="2 3" key="1">
    <citation type="submission" date="2024-03" db="EMBL/GenBank/DDBJ databases">
        <title>Actinomycetospora sp. OC33-EN08, a novel actinomycete isolated from wild orchid (Aerides multiflora).</title>
        <authorList>
            <person name="Suriyachadkun C."/>
        </authorList>
    </citation>
    <scope>NUCLEOTIDE SEQUENCE [LARGE SCALE GENOMIC DNA]</scope>
    <source>
        <strain evidence="2 3">OC33-EN08</strain>
    </source>
</reference>
<dbReference type="PROSITE" id="PS51658">
    <property type="entry name" value="BFN"/>
    <property type="match status" value="1"/>
</dbReference>
<dbReference type="RefSeq" id="WP_337696466.1">
    <property type="nucleotide sequence ID" value="NZ_JBBEGN010000009.1"/>
</dbReference>
<organism evidence="2 3">
    <name type="scientific">Actinomycetospora aurantiaca</name>
    <dbReference type="NCBI Taxonomy" id="3129233"/>
    <lineage>
        <taxon>Bacteria</taxon>
        <taxon>Bacillati</taxon>
        <taxon>Actinomycetota</taxon>
        <taxon>Actinomycetes</taxon>
        <taxon>Pseudonocardiales</taxon>
        <taxon>Pseudonocardiaceae</taxon>
        <taxon>Actinomycetospora</taxon>
    </lineage>
</organism>
<dbReference type="Proteomes" id="UP001385809">
    <property type="component" value="Unassembled WGS sequence"/>
</dbReference>
<dbReference type="SUPFAM" id="SSF103256">
    <property type="entry name" value="Hypothetical protein TM0160"/>
    <property type="match status" value="1"/>
</dbReference>